<dbReference type="PRINTS" id="PR00038">
    <property type="entry name" value="HTHLUXR"/>
</dbReference>
<dbReference type="InterPro" id="IPR027417">
    <property type="entry name" value="P-loop_NTPase"/>
</dbReference>
<comment type="caution">
    <text evidence="4">The sequence shown here is derived from an EMBL/GenBank/DDBJ whole genome shotgun (WGS) entry which is preliminary data.</text>
</comment>
<dbReference type="PROSITE" id="PS00622">
    <property type="entry name" value="HTH_LUXR_1"/>
    <property type="match status" value="1"/>
</dbReference>
<dbReference type="PANTHER" id="PTHR16305:SF35">
    <property type="entry name" value="TRANSCRIPTIONAL ACTIVATOR DOMAIN"/>
    <property type="match status" value="1"/>
</dbReference>
<dbReference type="Pfam" id="PF00196">
    <property type="entry name" value="GerE"/>
    <property type="match status" value="1"/>
</dbReference>
<reference evidence="4 5" key="1">
    <citation type="submission" date="2017-11" db="EMBL/GenBank/DDBJ databases">
        <title>Genomic Encyclopedia of Archaeal and Bacterial Type Strains, Phase II (KMG-II): From Individual Species to Whole Genera.</title>
        <authorList>
            <person name="Goeker M."/>
        </authorList>
    </citation>
    <scope>NUCLEOTIDE SEQUENCE [LARGE SCALE GENOMIC DNA]</scope>
    <source>
        <strain evidence="4 5">DSM 27393</strain>
    </source>
</reference>
<dbReference type="RefSeq" id="WP_170028534.1">
    <property type="nucleotide sequence ID" value="NZ_PGFF01000001.1"/>
</dbReference>
<dbReference type="PANTHER" id="PTHR16305">
    <property type="entry name" value="TESTICULAR SOLUBLE ADENYLYL CYCLASE"/>
    <property type="match status" value="1"/>
</dbReference>
<sequence>MVGRERERDVLRDAWATALTGEPRLVVVTGEAGIGKSRLLREFRLELEEAVVAVGQCVEFGAVGIPYAPLADALRDLARRFGTDAVAAAAGAGEAALRTVLEGTPSQRSSVERIDEAFTTALEGLSATVPVAVLIEDLHWADPATLDVLRFASRVARSGHLLVVMSYRDDEIERGHPLRPFLADLERNPRAARATLDRLTPREVRAQAHDLTGAVPTAADARRLSERSQGIPFFVEELLALDAVGAAVPDALADLLLVRYDALPPEARAACRVIAAGGERIALPLLAAVSASDEERLEAALSPAIDAAVLVADEAGYDFRHALVREAVAAQQLPGERVRTHRRFAEALAALPPEAGKRTSRAVRIAHHWYEARELERAFAAALEGMRLSEDAFAFAAAAQLGERALELWDRVPRAKQMAQRSLARLMAETASDWTRSGEFPRAIATAERALDELDDDDLVLRATLMRDRATLLDSTRRAEAVSQLEEALDLLESGTASALRAEILVELAALYMVAGRGRESLDAAARARDEAPREAGRTRSFAANMRGAVLLHQGFVDDALAEYDVALAEAGDDVDALLRYYINLSDGLLMLGRHEASIELAEQGLAIAAAAGVERTSGAILAVNTVDPLFALGEWDRADLLIDRSLELDPPGSFLAYLRRAKIRSTLWRGDVAGAHALWRDWSASLAAVAHWEEQARASQALDIADLLLAAGDVDEAWGVAAQLLEEPRLGSPPQELPLAPTMARLIAHRRRELGDAAAFAEEERRLHEVVERDAWVTTGFWRPLVAAELGGDDGAGSDPQLWQKAVRAAAAPEIPVVAELLTGLGHGRSLVLARDRVAAAATLEAVLERASELGAGLIVTWADDLIQTAGLGARRRGDGPSRSLTAREEQVLEFVAEGLTNAQIAERLFVSPRTVTVHVSAILRKLGASTRTEAVRLAGARR</sequence>
<dbReference type="GO" id="GO:0005737">
    <property type="term" value="C:cytoplasm"/>
    <property type="evidence" value="ECO:0007669"/>
    <property type="project" value="TreeGrafter"/>
</dbReference>
<dbReference type="PROSITE" id="PS50043">
    <property type="entry name" value="HTH_LUXR_2"/>
    <property type="match status" value="1"/>
</dbReference>
<dbReference type="SUPFAM" id="SSF52540">
    <property type="entry name" value="P-loop containing nucleoside triphosphate hydrolases"/>
    <property type="match status" value="1"/>
</dbReference>
<protein>
    <submittedName>
        <fullName evidence="4">Regulatory LuxR family protein</fullName>
    </submittedName>
</protein>
<evidence type="ECO:0000313" key="4">
    <source>
        <dbReference type="EMBL" id="PJJ71704.1"/>
    </source>
</evidence>
<keyword evidence="2" id="KW-0067">ATP-binding</keyword>
<dbReference type="EMBL" id="PGFF01000001">
    <property type="protein sequence ID" value="PJJ71704.1"/>
    <property type="molecule type" value="Genomic_DNA"/>
</dbReference>
<proteinExistence type="predicted"/>
<evidence type="ECO:0000256" key="2">
    <source>
        <dbReference type="ARBA" id="ARBA00022840"/>
    </source>
</evidence>
<keyword evidence="5" id="KW-1185">Reference proteome</keyword>
<dbReference type="GO" id="GO:0003677">
    <property type="term" value="F:DNA binding"/>
    <property type="evidence" value="ECO:0007669"/>
    <property type="project" value="InterPro"/>
</dbReference>
<dbReference type="SMART" id="SM00421">
    <property type="entry name" value="HTH_LUXR"/>
    <property type="match status" value="1"/>
</dbReference>
<dbReference type="InterPro" id="IPR041664">
    <property type="entry name" value="AAA_16"/>
</dbReference>
<feature type="domain" description="HTH luxR-type" evidence="3">
    <location>
        <begin position="879"/>
        <end position="944"/>
    </location>
</feature>
<accession>A0A2M9CIF9</accession>
<dbReference type="GO" id="GO:0006355">
    <property type="term" value="P:regulation of DNA-templated transcription"/>
    <property type="evidence" value="ECO:0007669"/>
    <property type="project" value="InterPro"/>
</dbReference>
<dbReference type="Pfam" id="PF13191">
    <property type="entry name" value="AAA_16"/>
    <property type="match status" value="1"/>
</dbReference>
<dbReference type="Proteomes" id="UP000228758">
    <property type="component" value="Unassembled WGS sequence"/>
</dbReference>
<dbReference type="SUPFAM" id="SSF46894">
    <property type="entry name" value="C-terminal effector domain of the bipartite response regulators"/>
    <property type="match status" value="1"/>
</dbReference>
<dbReference type="SUPFAM" id="SSF48452">
    <property type="entry name" value="TPR-like"/>
    <property type="match status" value="1"/>
</dbReference>
<name>A0A2M9CIF9_9MICO</name>
<dbReference type="Gene3D" id="1.10.10.10">
    <property type="entry name" value="Winged helix-like DNA-binding domain superfamily/Winged helix DNA-binding domain"/>
    <property type="match status" value="1"/>
</dbReference>
<keyword evidence="1" id="KW-0547">Nucleotide-binding</keyword>
<organism evidence="4 5">
    <name type="scientific">Diaminobutyricimonas aerilata</name>
    <dbReference type="NCBI Taxonomy" id="1162967"/>
    <lineage>
        <taxon>Bacteria</taxon>
        <taxon>Bacillati</taxon>
        <taxon>Actinomycetota</taxon>
        <taxon>Actinomycetes</taxon>
        <taxon>Micrococcales</taxon>
        <taxon>Microbacteriaceae</taxon>
        <taxon>Diaminobutyricimonas</taxon>
    </lineage>
</organism>
<dbReference type="InterPro" id="IPR016032">
    <property type="entry name" value="Sig_transdc_resp-reg_C-effctor"/>
</dbReference>
<dbReference type="Gene3D" id="1.25.40.10">
    <property type="entry name" value="Tetratricopeptide repeat domain"/>
    <property type="match status" value="1"/>
</dbReference>
<evidence type="ECO:0000313" key="5">
    <source>
        <dbReference type="Proteomes" id="UP000228758"/>
    </source>
</evidence>
<dbReference type="CDD" id="cd06170">
    <property type="entry name" value="LuxR_C_like"/>
    <property type="match status" value="1"/>
</dbReference>
<dbReference type="GO" id="GO:0004016">
    <property type="term" value="F:adenylate cyclase activity"/>
    <property type="evidence" value="ECO:0007669"/>
    <property type="project" value="TreeGrafter"/>
</dbReference>
<dbReference type="GO" id="GO:0005524">
    <property type="term" value="F:ATP binding"/>
    <property type="evidence" value="ECO:0007669"/>
    <property type="project" value="UniProtKB-KW"/>
</dbReference>
<evidence type="ECO:0000256" key="1">
    <source>
        <dbReference type="ARBA" id="ARBA00022741"/>
    </source>
</evidence>
<dbReference type="InterPro" id="IPR000792">
    <property type="entry name" value="Tscrpt_reg_LuxR_C"/>
</dbReference>
<gene>
    <name evidence="4" type="ORF">CLV46_1257</name>
</gene>
<dbReference type="InterPro" id="IPR036388">
    <property type="entry name" value="WH-like_DNA-bd_sf"/>
</dbReference>
<dbReference type="InterPro" id="IPR011990">
    <property type="entry name" value="TPR-like_helical_dom_sf"/>
</dbReference>
<dbReference type="AlphaFoldDB" id="A0A2M9CIF9"/>
<evidence type="ECO:0000259" key="3">
    <source>
        <dbReference type="PROSITE" id="PS50043"/>
    </source>
</evidence>